<reference evidence="1 2" key="1">
    <citation type="journal article" date="2014" name="Am. J. Bot.">
        <title>Genome assembly and annotation for red clover (Trifolium pratense; Fabaceae).</title>
        <authorList>
            <person name="Istvanek J."/>
            <person name="Jaros M."/>
            <person name="Krenek A."/>
            <person name="Repkova J."/>
        </authorList>
    </citation>
    <scope>NUCLEOTIDE SEQUENCE [LARGE SCALE GENOMIC DNA]</scope>
    <source>
        <strain evidence="2">cv. Tatra</strain>
        <tissue evidence="1">Young leaves</tissue>
    </source>
</reference>
<gene>
    <name evidence="1" type="ORF">L195_g033545</name>
</gene>
<organism evidence="1 2">
    <name type="scientific">Trifolium pratense</name>
    <name type="common">Red clover</name>
    <dbReference type="NCBI Taxonomy" id="57577"/>
    <lineage>
        <taxon>Eukaryota</taxon>
        <taxon>Viridiplantae</taxon>
        <taxon>Streptophyta</taxon>
        <taxon>Embryophyta</taxon>
        <taxon>Tracheophyta</taxon>
        <taxon>Spermatophyta</taxon>
        <taxon>Magnoliopsida</taxon>
        <taxon>eudicotyledons</taxon>
        <taxon>Gunneridae</taxon>
        <taxon>Pentapetalae</taxon>
        <taxon>rosids</taxon>
        <taxon>fabids</taxon>
        <taxon>Fabales</taxon>
        <taxon>Fabaceae</taxon>
        <taxon>Papilionoideae</taxon>
        <taxon>50 kb inversion clade</taxon>
        <taxon>NPAAA clade</taxon>
        <taxon>Hologalegina</taxon>
        <taxon>IRL clade</taxon>
        <taxon>Trifolieae</taxon>
        <taxon>Trifolium</taxon>
    </lineage>
</organism>
<dbReference type="EMBL" id="ASHM01032602">
    <property type="protein sequence ID" value="PNX77577.1"/>
    <property type="molecule type" value="Genomic_DNA"/>
</dbReference>
<name>A0A2K3LGB9_TRIPR</name>
<dbReference type="AlphaFoldDB" id="A0A2K3LGB9"/>
<evidence type="ECO:0000313" key="2">
    <source>
        <dbReference type="Proteomes" id="UP000236291"/>
    </source>
</evidence>
<sequence length="72" mass="7550">MLLYLSPGVVIRVIVFDVALFKPWCSGEVVYIAPALGKTLDGVNGHQVAAGKRLESHDSGGRGLLLIGPCSS</sequence>
<evidence type="ECO:0000313" key="1">
    <source>
        <dbReference type="EMBL" id="PNX77577.1"/>
    </source>
</evidence>
<proteinExistence type="predicted"/>
<reference evidence="1 2" key="2">
    <citation type="journal article" date="2017" name="Front. Plant Sci.">
        <title>Gene Classification and Mining of Molecular Markers Useful in Red Clover (Trifolium pratense) Breeding.</title>
        <authorList>
            <person name="Istvanek J."/>
            <person name="Dluhosova J."/>
            <person name="Dluhos P."/>
            <person name="Patkova L."/>
            <person name="Nedelnik J."/>
            <person name="Repkova J."/>
        </authorList>
    </citation>
    <scope>NUCLEOTIDE SEQUENCE [LARGE SCALE GENOMIC DNA]</scope>
    <source>
        <strain evidence="2">cv. Tatra</strain>
        <tissue evidence="1">Young leaves</tissue>
    </source>
</reference>
<accession>A0A2K3LGB9</accession>
<protein>
    <submittedName>
        <fullName evidence="1">Uncharacterized protein</fullName>
    </submittedName>
</protein>
<comment type="caution">
    <text evidence="1">The sequence shown here is derived from an EMBL/GenBank/DDBJ whole genome shotgun (WGS) entry which is preliminary data.</text>
</comment>
<dbReference type="Proteomes" id="UP000236291">
    <property type="component" value="Unassembled WGS sequence"/>
</dbReference>